<evidence type="ECO:0000256" key="1">
    <source>
        <dbReference type="SAM" id="MobiDB-lite"/>
    </source>
</evidence>
<accession>M1Z2R1</accession>
<evidence type="ECO:0000313" key="2">
    <source>
        <dbReference type="EMBL" id="CCQ91768.1"/>
    </source>
</evidence>
<feature type="region of interest" description="Disordered" evidence="1">
    <location>
        <begin position="59"/>
        <end position="90"/>
    </location>
</feature>
<name>M1Z2R1_NITG3</name>
<organism evidence="2 3">
    <name type="scientific">Nitrospina gracilis (strain 3/211)</name>
    <dbReference type="NCBI Taxonomy" id="1266370"/>
    <lineage>
        <taxon>Bacteria</taxon>
        <taxon>Pseudomonadati</taxon>
        <taxon>Nitrospinota/Tectimicrobiota group</taxon>
        <taxon>Nitrospinota</taxon>
        <taxon>Nitrospinia</taxon>
        <taxon>Nitrospinales</taxon>
        <taxon>Nitrospinaceae</taxon>
        <taxon>Nitrospina</taxon>
    </lineage>
</organism>
<dbReference type="Proteomes" id="UP000011704">
    <property type="component" value="Unassembled WGS sequence"/>
</dbReference>
<reference evidence="2 3" key="1">
    <citation type="journal article" date="2013" name="Front. Microbiol.">
        <title>The genome of Nitrospina gracilis illuminates the metabolism and evolution of the major marine nitrite oxidizer.</title>
        <authorList>
            <person name="Luecker S."/>
            <person name="Nowka B."/>
            <person name="Rattei T."/>
            <person name="Spieck E."/>
            <person name="and Daims H."/>
        </authorList>
    </citation>
    <scope>NUCLEOTIDE SEQUENCE [LARGE SCALE GENOMIC DNA]</scope>
    <source>
        <strain evidence="2 3">3/211</strain>
    </source>
</reference>
<dbReference type="InParanoid" id="M1Z2R1"/>
<gene>
    <name evidence="2" type="ORF">NITGR_800019</name>
</gene>
<dbReference type="HOGENOM" id="CLU_2437818_0_0_0"/>
<sequence length="90" mass="10134">MIHFLQLAFWVDVHSRYNVILQLLFVFVTGKLNAKKSQSRLRSLLHFYFHRICICEYQNSNPREPGPSAGTGPADPETSGREKSGAGQAV</sequence>
<dbReference type="AlphaFoldDB" id="M1Z2R1"/>
<protein>
    <submittedName>
        <fullName evidence="2">Uncharacterized protein</fullName>
    </submittedName>
</protein>
<keyword evidence="3" id="KW-1185">Reference proteome</keyword>
<proteinExistence type="predicted"/>
<comment type="caution">
    <text evidence="2">The sequence shown here is derived from an EMBL/GenBank/DDBJ whole genome shotgun (WGS) entry which is preliminary data.</text>
</comment>
<dbReference type="EMBL" id="CAQJ01000089">
    <property type="protein sequence ID" value="CCQ91768.1"/>
    <property type="molecule type" value="Genomic_DNA"/>
</dbReference>
<evidence type="ECO:0000313" key="3">
    <source>
        <dbReference type="Proteomes" id="UP000011704"/>
    </source>
</evidence>